<reference evidence="2 3" key="1">
    <citation type="journal article" date="2014" name="Int. J. Syst. Evol. Microbiol.">
        <title>Complete genome sequence of Corynebacterium casei LMG S-19264T (=DSM 44701T), isolated from a smear-ripened cheese.</title>
        <authorList>
            <consortium name="US DOE Joint Genome Institute (JGI-PGF)"/>
            <person name="Walter F."/>
            <person name="Albersmeier A."/>
            <person name="Kalinowski J."/>
            <person name="Ruckert C."/>
        </authorList>
    </citation>
    <scope>NUCLEOTIDE SEQUENCE [LARGE SCALE GENOMIC DNA]</scope>
    <source>
        <strain evidence="2 3">CGMCC 1.15358</strain>
    </source>
</reference>
<feature type="chain" id="PRO_5037608813" evidence="1">
    <location>
        <begin position="26"/>
        <end position="600"/>
    </location>
</feature>
<dbReference type="EMBL" id="BMIO01000003">
    <property type="protein sequence ID" value="GGD39436.1"/>
    <property type="molecule type" value="Genomic_DNA"/>
</dbReference>
<dbReference type="InterPro" id="IPR010281">
    <property type="entry name" value="DUF885"/>
</dbReference>
<evidence type="ECO:0000313" key="3">
    <source>
        <dbReference type="Proteomes" id="UP000598997"/>
    </source>
</evidence>
<gene>
    <name evidence="2" type="ORF">GCM10010989_11950</name>
</gene>
<dbReference type="Pfam" id="PF05960">
    <property type="entry name" value="DUF885"/>
    <property type="match status" value="1"/>
</dbReference>
<dbReference type="InterPro" id="IPR006311">
    <property type="entry name" value="TAT_signal"/>
</dbReference>
<dbReference type="PANTHER" id="PTHR33361:SF2">
    <property type="entry name" value="DUF885 DOMAIN-CONTAINING PROTEIN"/>
    <property type="match status" value="1"/>
</dbReference>
<dbReference type="Proteomes" id="UP000598997">
    <property type="component" value="Unassembled WGS sequence"/>
</dbReference>
<dbReference type="PANTHER" id="PTHR33361">
    <property type="entry name" value="GLR0591 PROTEIN"/>
    <property type="match status" value="1"/>
</dbReference>
<evidence type="ECO:0000313" key="2">
    <source>
        <dbReference type="EMBL" id="GGD39436.1"/>
    </source>
</evidence>
<name>A0A917DIN4_9SPHN</name>
<keyword evidence="1" id="KW-0732">Signal</keyword>
<comment type="caution">
    <text evidence="2">The sequence shown here is derived from an EMBL/GenBank/DDBJ whole genome shotgun (WGS) entry which is preliminary data.</text>
</comment>
<dbReference type="PROSITE" id="PS51318">
    <property type="entry name" value="TAT"/>
    <property type="match status" value="1"/>
</dbReference>
<organism evidence="2 3">
    <name type="scientific">Croceicoccus pelagius</name>
    <dbReference type="NCBI Taxonomy" id="1703341"/>
    <lineage>
        <taxon>Bacteria</taxon>
        <taxon>Pseudomonadati</taxon>
        <taxon>Pseudomonadota</taxon>
        <taxon>Alphaproteobacteria</taxon>
        <taxon>Sphingomonadales</taxon>
        <taxon>Erythrobacteraceae</taxon>
        <taxon>Croceicoccus</taxon>
    </lineage>
</organism>
<dbReference type="AlphaFoldDB" id="A0A917DIN4"/>
<evidence type="ECO:0000256" key="1">
    <source>
        <dbReference type="SAM" id="SignalP"/>
    </source>
</evidence>
<proteinExistence type="predicted"/>
<feature type="signal peptide" evidence="1">
    <location>
        <begin position="1"/>
        <end position="25"/>
    </location>
</feature>
<protein>
    <submittedName>
        <fullName evidence="2">Tat pathway signal protein</fullName>
    </submittedName>
</protein>
<keyword evidence="3" id="KW-1185">Reference proteome</keyword>
<accession>A0A917DIN4</accession>
<sequence length="600" mass="65891">MHRRQFIATGSVAAIAAAAPRAAFAQADAASQLDTVLDAAYWGDQQLSPESLTSAGLDDGRFAWARHAIDNYGAGGTKARMAQAANVLESLKRVPESSLSQAKRTQRAVAIDMMEKRLLAAKYDLPSVGTPFIVEHRSGAYVSVPVMLDTQHPVETTDDAEAYLDRLDAFAGELDAETEYQKAQGARGYLPPVWSLEITANQIDSLMAAKPADSDMVSSLATRTAEKGIEGDWATRAAKILEDRVYPALARQSGAMRALKADTPAGDGAWRLPRGEEIYADALKLFTTTDMIPEEIHQVGLRQVAELHAELDPLLKSAGLTKGSVGARLAELTNRPDQLYPNTPAGKADLLESLNVQTEALMKKLPQAFNTVPTQPLEIRAVPEAIQDGASGGYYHRPSLDGSRPGIYWINLKNTANWPKFFLPALTYHEGVPGHHLHGSLMQQAEDLPLLLKSYFISAYGEGWALYAEQVANELGGYTGLQQIGRLQSWLYRATRLVTDTGLHYKKWDLAKATDYFQNTIGLTYDRSLGETQRYCVLPGQACSYKIGQNKWMDLRAKAERELGDRFVLGRFHDILLEGVMPLNLLEKRVDAFIARESGT</sequence>
<dbReference type="OrthoDB" id="9763405at2"/>
<dbReference type="RefSeq" id="WP_066763287.1">
    <property type="nucleotide sequence ID" value="NZ_BMIO01000003.1"/>
</dbReference>